<evidence type="ECO:0000313" key="1">
    <source>
        <dbReference type="EMBL" id="MEF2254046.1"/>
    </source>
</evidence>
<sequence>MAYLPDDLYRQIEESMPIACVDFVATRATSAGTREYGLIRRHSPFGEVWCHLGGRIQRGETIAQALQRHAHDTLAAGLDLPLDPQPVYTYQWFPTTDAPTDGTPFGRDERKHSIGMAFLATLTAEPRPRNEALDFAWFTSSTIPDDVWPGCEHLFEKLGIVSRQ</sequence>
<accession>A0ABU7V2Z8</accession>
<protein>
    <submittedName>
        <fullName evidence="1">DUF4916 domain-containing protein</fullName>
    </submittedName>
</protein>
<evidence type="ECO:0000313" key="2">
    <source>
        <dbReference type="Proteomes" id="UP001351900"/>
    </source>
</evidence>
<dbReference type="RefSeq" id="WP_331790682.1">
    <property type="nucleotide sequence ID" value="NZ_BAAAUO010000003.1"/>
</dbReference>
<name>A0ABU7V2Z8_9MICO</name>
<dbReference type="InterPro" id="IPR015797">
    <property type="entry name" value="NUDIX_hydrolase-like_dom_sf"/>
</dbReference>
<dbReference type="InterPro" id="IPR032582">
    <property type="entry name" value="DUF4916"/>
</dbReference>
<gene>
    <name evidence="1" type="ORF">V2V91_02695</name>
</gene>
<keyword evidence="2" id="KW-1185">Reference proteome</keyword>
<proteinExistence type="predicted"/>
<organism evidence="1 2">
    <name type="scientific">Microbacterium schleiferi</name>
    <dbReference type="NCBI Taxonomy" id="69362"/>
    <lineage>
        <taxon>Bacteria</taxon>
        <taxon>Bacillati</taxon>
        <taxon>Actinomycetota</taxon>
        <taxon>Actinomycetes</taxon>
        <taxon>Micrococcales</taxon>
        <taxon>Microbacteriaceae</taxon>
        <taxon>Microbacterium</taxon>
    </lineage>
</organism>
<dbReference type="EMBL" id="JAZHOV010000001">
    <property type="protein sequence ID" value="MEF2254046.1"/>
    <property type="molecule type" value="Genomic_DNA"/>
</dbReference>
<dbReference type="Gene3D" id="3.90.79.10">
    <property type="entry name" value="Nucleoside Triphosphate Pyrophosphohydrolase"/>
    <property type="match status" value="1"/>
</dbReference>
<dbReference type="Proteomes" id="UP001351900">
    <property type="component" value="Unassembled WGS sequence"/>
</dbReference>
<comment type="caution">
    <text evidence="1">The sequence shown here is derived from an EMBL/GenBank/DDBJ whole genome shotgun (WGS) entry which is preliminary data.</text>
</comment>
<dbReference type="Pfam" id="PF16262">
    <property type="entry name" value="DUF4916"/>
    <property type="match status" value="1"/>
</dbReference>
<dbReference type="SUPFAM" id="SSF55811">
    <property type="entry name" value="Nudix"/>
    <property type="match status" value="1"/>
</dbReference>
<reference evidence="1 2" key="1">
    <citation type="submission" date="2024-01" db="EMBL/GenBank/DDBJ databases">
        <title>the genome sequence of strain Microbacterium schleiferi NBRC 15075.</title>
        <authorList>
            <person name="Ding Y."/>
            <person name="Zhang G."/>
        </authorList>
    </citation>
    <scope>NUCLEOTIDE SEQUENCE [LARGE SCALE GENOMIC DNA]</scope>
    <source>
        <strain evidence="1 2">NBRC 15075</strain>
    </source>
</reference>